<dbReference type="EMBL" id="VSRR010001751">
    <property type="protein sequence ID" value="MPC27460.1"/>
    <property type="molecule type" value="Genomic_DNA"/>
</dbReference>
<dbReference type="Proteomes" id="UP000324222">
    <property type="component" value="Unassembled WGS sequence"/>
</dbReference>
<evidence type="ECO:0000313" key="3">
    <source>
        <dbReference type="Proteomes" id="UP000324222"/>
    </source>
</evidence>
<protein>
    <submittedName>
        <fullName evidence="2">Uncharacterized protein</fullName>
    </submittedName>
</protein>
<evidence type="ECO:0000313" key="2">
    <source>
        <dbReference type="EMBL" id="MPC27460.1"/>
    </source>
</evidence>
<gene>
    <name evidence="2" type="ORF">E2C01_020630</name>
</gene>
<comment type="caution">
    <text evidence="2">The sequence shown here is derived from an EMBL/GenBank/DDBJ whole genome shotgun (WGS) entry which is preliminary data.</text>
</comment>
<evidence type="ECO:0000256" key="1">
    <source>
        <dbReference type="SAM" id="MobiDB-lite"/>
    </source>
</evidence>
<reference evidence="2 3" key="1">
    <citation type="submission" date="2019-05" db="EMBL/GenBank/DDBJ databases">
        <title>Another draft genome of Portunus trituberculatus and its Hox gene families provides insights of decapod evolution.</title>
        <authorList>
            <person name="Jeong J.-H."/>
            <person name="Song I."/>
            <person name="Kim S."/>
            <person name="Choi T."/>
            <person name="Kim D."/>
            <person name="Ryu S."/>
            <person name="Kim W."/>
        </authorList>
    </citation>
    <scope>NUCLEOTIDE SEQUENCE [LARGE SCALE GENOMIC DNA]</scope>
    <source>
        <tissue evidence="2">Muscle</tissue>
    </source>
</reference>
<feature type="region of interest" description="Disordered" evidence="1">
    <location>
        <begin position="157"/>
        <end position="195"/>
    </location>
</feature>
<keyword evidence="3" id="KW-1185">Reference proteome</keyword>
<name>A0A5B7E0N7_PORTR</name>
<sequence>MFSLCSGLWAPSDSTTNQLVFAANASTRASLVSPKHSFLMNAHKIFTAYSGRCVEDKRLPYAHATCLYPQHTKPNTPKSAACVPRSNTTSHLDLCRDTGHHTATHTHTHTHTHMSRRHGSCSPPGFHWCAHTTRPERTGPVPPRYVRLASFGPTGNKVCREERLPSSPSLRGEGQVGELRPYTCLPQLEKRDTEK</sequence>
<organism evidence="2 3">
    <name type="scientific">Portunus trituberculatus</name>
    <name type="common">Swimming crab</name>
    <name type="synonym">Neptunus trituberculatus</name>
    <dbReference type="NCBI Taxonomy" id="210409"/>
    <lineage>
        <taxon>Eukaryota</taxon>
        <taxon>Metazoa</taxon>
        <taxon>Ecdysozoa</taxon>
        <taxon>Arthropoda</taxon>
        <taxon>Crustacea</taxon>
        <taxon>Multicrustacea</taxon>
        <taxon>Malacostraca</taxon>
        <taxon>Eumalacostraca</taxon>
        <taxon>Eucarida</taxon>
        <taxon>Decapoda</taxon>
        <taxon>Pleocyemata</taxon>
        <taxon>Brachyura</taxon>
        <taxon>Eubrachyura</taxon>
        <taxon>Portunoidea</taxon>
        <taxon>Portunidae</taxon>
        <taxon>Portuninae</taxon>
        <taxon>Portunus</taxon>
    </lineage>
</organism>
<accession>A0A5B7E0N7</accession>
<dbReference type="AlphaFoldDB" id="A0A5B7E0N7"/>
<proteinExistence type="predicted"/>